<sequence length="197" mass="22339">MRLAPHLCIEFLIVKKNTVDLSRGASVWLAGHSMGSAMALLAGKKMARMDHFLTTYLFNPPFFSVPIDKIIKTEKVKFWIHITNSVLKAGARKLAVIGRRHRQHDHEAQAHDPFDQLSTWSPQLFVNRDDHICKGYIKYFEYRMKMEEIGIGKIEGHATKQSLMKLLPKGSGYSDSKVEAEAEAVALHLIPSAYSNY</sequence>
<evidence type="ECO:0000259" key="2">
    <source>
        <dbReference type="Pfam" id="PF01764"/>
    </source>
</evidence>
<proteinExistence type="predicted"/>
<dbReference type="EMBL" id="OIVN01006226">
    <property type="protein sequence ID" value="SPD28232.1"/>
    <property type="molecule type" value="Genomic_DNA"/>
</dbReference>
<reference evidence="3" key="1">
    <citation type="submission" date="2018-02" db="EMBL/GenBank/DDBJ databases">
        <authorList>
            <person name="Cohen D.B."/>
            <person name="Kent A.D."/>
        </authorList>
    </citation>
    <scope>NUCLEOTIDE SEQUENCE</scope>
</reference>
<dbReference type="Gene3D" id="3.40.50.1820">
    <property type="entry name" value="alpha/beta hydrolase"/>
    <property type="match status" value="1"/>
</dbReference>
<dbReference type="SUPFAM" id="SSF53474">
    <property type="entry name" value="alpha/beta-Hydrolases"/>
    <property type="match status" value="1"/>
</dbReference>
<dbReference type="InterPro" id="IPR002921">
    <property type="entry name" value="Fungal_lipase-type"/>
</dbReference>
<dbReference type="PANTHER" id="PTHR31479:SF2">
    <property type="entry name" value="ALPHA_BETA-HYDROLASES SUPERFAMILY PROTEIN"/>
    <property type="match status" value="1"/>
</dbReference>
<gene>
    <name evidence="3" type="ORF">FSB_LOCUS56114</name>
</gene>
<dbReference type="Pfam" id="PF01764">
    <property type="entry name" value="Lipase_3"/>
    <property type="match status" value="1"/>
</dbReference>
<accession>A0A2N9ITP4</accession>
<dbReference type="GO" id="GO:0016787">
    <property type="term" value="F:hydrolase activity"/>
    <property type="evidence" value="ECO:0007669"/>
    <property type="project" value="UniProtKB-KW"/>
</dbReference>
<name>A0A2N9ITP4_FAGSY</name>
<dbReference type="AlphaFoldDB" id="A0A2N9ITP4"/>
<protein>
    <recommendedName>
        <fullName evidence="2">Fungal lipase-type domain-containing protein</fullName>
    </recommendedName>
</protein>
<keyword evidence="1" id="KW-0378">Hydrolase</keyword>
<organism evidence="3">
    <name type="scientific">Fagus sylvatica</name>
    <name type="common">Beechnut</name>
    <dbReference type="NCBI Taxonomy" id="28930"/>
    <lineage>
        <taxon>Eukaryota</taxon>
        <taxon>Viridiplantae</taxon>
        <taxon>Streptophyta</taxon>
        <taxon>Embryophyta</taxon>
        <taxon>Tracheophyta</taxon>
        <taxon>Spermatophyta</taxon>
        <taxon>Magnoliopsida</taxon>
        <taxon>eudicotyledons</taxon>
        <taxon>Gunneridae</taxon>
        <taxon>Pentapetalae</taxon>
        <taxon>rosids</taxon>
        <taxon>fabids</taxon>
        <taxon>Fagales</taxon>
        <taxon>Fagaceae</taxon>
        <taxon>Fagus</taxon>
    </lineage>
</organism>
<dbReference type="PANTHER" id="PTHR31479">
    <property type="entry name" value="ALPHA/BETA-HYDROLASES SUPERFAMILY PROTEIN"/>
    <property type="match status" value="1"/>
</dbReference>
<dbReference type="GO" id="GO:0006629">
    <property type="term" value="P:lipid metabolic process"/>
    <property type="evidence" value="ECO:0007669"/>
    <property type="project" value="InterPro"/>
</dbReference>
<evidence type="ECO:0000313" key="3">
    <source>
        <dbReference type="EMBL" id="SPD28232.1"/>
    </source>
</evidence>
<evidence type="ECO:0000256" key="1">
    <source>
        <dbReference type="ARBA" id="ARBA00022801"/>
    </source>
</evidence>
<dbReference type="InterPro" id="IPR029058">
    <property type="entry name" value="AB_hydrolase_fold"/>
</dbReference>
<feature type="domain" description="Fungal lipase-type" evidence="2">
    <location>
        <begin position="20"/>
        <end position="51"/>
    </location>
</feature>